<dbReference type="InterPro" id="IPR016174">
    <property type="entry name" value="Di-haem_cyt_TM"/>
</dbReference>
<keyword evidence="9 13" id="KW-1133">Transmembrane helix</keyword>
<evidence type="ECO:0000259" key="14">
    <source>
        <dbReference type="Pfam" id="PF01292"/>
    </source>
</evidence>
<dbReference type="InterPro" id="IPR052168">
    <property type="entry name" value="Cytochrome_b561_oxidase"/>
</dbReference>
<keyword evidence="10" id="KW-0408">Iron</keyword>
<dbReference type="EMBL" id="FMAF01000007">
    <property type="protein sequence ID" value="SCB33497.1"/>
    <property type="molecule type" value="Genomic_DNA"/>
</dbReference>
<dbReference type="Proteomes" id="UP000199205">
    <property type="component" value="Unassembled WGS sequence"/>
</dbReference>
<feature type="transmembrane region" description="Helical" evidence="13">
    <location>
        <begin position="99"/>
        <end position="120"/>
    </location>
</feature>
<sequence>MTDHPVAVAPSRFQDGYDIITIFFHWLTALLVVSLFASIELRGFLVQGTWIRSEMQPLHISLGILLLPTILLRSLWRLFSREDRPAPTSGLMDIAAKLAHFGLYALLIAQVVLGFAATWAREGIFTFFGLFPLPRLINVDPSLRHTITDVHQVVAWAIILLAALHALAALVHHYVLRDDVLARMLPAARRPADRRK</sequence>
<keyword evidence="8" id="KW-0249">Electron transport</keyword>
<evidence type="ECO:0000313" key="15">
    <source>
        <dbReference type="EMBL" id="SCB33497.1"/>
    </source>
</evidence>
<evidence type="ECO:0000256" key="5">
    <source>
        <dbReference type="ARBA" id="ARBA00022617"/>
    </source>
</evidence>
<evidence type="ECO:0000313" key="16">
    <source>
        <dbReference type="Proteomes" id="UP000199205"/>
    </source>
</evidence>
<proteinExistence type="inferred from homology"/>
<reference evidence="16" key="1">
    <citation type="submission" date="2016-08" db="EMBL/GenBank/DDBJ databases">
        <authorList>
            <person name="Varghese N."/>
            <person name="Submissions Spin"/>
        </authorList>
    </citation>
    <scope>NUCLEOTIDE SEQUENCE [LARGE SCALE GENOMIC DNA]</scope>
    <source>
        <strain evidence="16">P1-7</strain>
    </source>
</reference>
<feature type="transmembrane region" description="Helical" evidence="13">
    <location>
        <begin position="153"/>
        <end position="175"/>
    </location>
</feature>
<evidence type="ECO:0000256" key="1">
    <source>
        <dbReference type="ARBA" id="ARBA00001970"/>
    </source>
</evidence>
<dbReference type="GO" id="GO:0020037">
    <property type="term" value="F:heme binding"/>
    <property type="evidence" value="ECO:0007669"/>
    <property type="project" value="TreeGrafter"/>
</dbReference>
<keyword evidence="4" id="KW-1003">Cell membrane</keyword>
<dbReference type="Gene3D" id="1.20.950.20">
    <property type="entry name" value="Transmembrane di-heme cytochromes, Chain C"/>
    <property type="match status" value="1"/>
</dbReference>
<evidence type="ECO:0000256" key="12">
    <source>
        <dbReference type="ARBA" id="ARBA00037975"/>
    </source>
</evidence>
<dbReference type="PANTHER" id="PTHR30529">
    <property type="entry name" value="CYTOCHROME B561"/>
    <property type="match status" value="1"/>
</dbReference>
<dbReference type="GO" id="GO:0005886">
    <property type="term" value="C:plasma membrane"/>
    <property type="evidence" value="ECO:0007669"/>
    <property type="project" value="UniProtKB-SubCell"/>
</dbReference>
<evidence type="ECO:0000256" key="7">
    <source>
        <dbReference type="ARBA" id="ARBA00022723"/>
    </source>
</evidence>
<feature type="transmembrane region" description="Helical" evidence="13">
    <location>
        <begin position="20"/>
        <end position="39"/>
    </location>
</feature>
<protein>
    <submittedName>
        <fullName evidence="15">Cytochrome b561</fullName>
    </submittedName>
</protein>
<comment type="subcellular location">
    <subcellularLocation>
        <location evidence="2">Cell membrane</location>
        <topology evidence="2">Multi-pass membrane protein</topology>
    </subcellularLocation>
</comment>
<dbReference type="SUPFAM" id="SSF81342">
    <property type="entry name" value="Transmembrane di-heme cytochromes"/>
    <property type="match status" value="1"/>
</dbReference>
<keyword evidence="7" id="KW-0479">Metal-binding</keyword>
<keyword evidence="11 13" id="KW-0472">Membrane</keyword>
<evidence type="ECO:0000256" key="3">
    <source>
        <dbReference type="ARBA" id="ARBA00022448"/>
    </source>
</evidence>
<keyword evidence="5" id="KW-0349">Heme</keyword>
<evidence type="ECO:0000256" key="2">
    <source>
        <dbReference type="ARBA" id="ARBA00004651"/>
    </source>
</evidence>
<evidence type="ECO:0000256" key="9">
    <source>
        <dbReference type="ARBA" id="ARBA00022989"/>
    </source>
</evidence>
<evidence type="ECO:0000256" key="13">
    <source>
        <dbReference type="SAM" id="Phobius"/>
    </source>
</evidence>
<dbReference type="GO" id="GO:0022904">
    <property type="term" value="P:respiratory electron transport chain"/>
    <property type="evidence" value="ECO:0007669"/>
    <property type="project" value="InterPro"/>
</dbReference>
<feature type="domain" description="Cytochrome b561 bacterial/Ni-hydrogenase" evidence="14">
    <location>
        <begin position="17"/>
        <end position="186"/>
    </location>
</feature>
<dbReference type="PANTHER" id="PTHR30529:SF3">
    <property type="entry name" value="CYTOCHROME B561 HOMOLOG 1"/>
    <property type="match status" value="1"/>
</dbReference>
<feature type="transmembrane region" description="Helical" evidence="13">
    <location>
        <begin position="60"/>
        <end position="79"/>
    </location>
</feature>
<keyword evidence="6 13" id="KW-0812">Transmembrane</keyword>
<evidence type="ECO:0000256" key="11">
    <source>
        <dbReference type="ARBA" id="ARBA00023136"/>
    </source>
</evidence>
<dbReference type="RefSeq" id="WP_092574355.1">
    <property type="nucleotide sequence ID" value="NZ_FMAF01000007.1"/>
</dbReference>
<accession>A0A1C3W0I6</accession>
<evidence type="ECO:0000256" key="10">
    <source>
        <dbReference type="ARBA" id="ARBA00023004"/>
    </source>
</evidence>
<evidence type="ECO:0000256" key="6">
    <source>
        <dbReference type="ARBA" id="ARBA00022692"/>
    </source>
</evidence>
<comment type="similarity">
    <text evidence="12">Belongs to the cytochrome b561 family.</text>
</comment>
<keyword evidence="3" id="KW-0813">Transport</keyword>
<dbReference type="OrthoDB" id="7280471at2"/>
<organism evidence="15 16">
    <name type="scientific">Rhizobium lusitanum</name>
    <dbReference type="NCBI Taxonomy" id="293958"/>
    <lineage>
        <taxon>Bacteria</taxon>
        <taxon>Pseudomonadati</taxon>
        <taxon>Pseudomonadota</taxon>
        <taxon>Alphaproteobacteria</taxon>
        <taxon>Hyphomicrobiales</taxon>
        <taxon>Rhizobiaceae</taxon>
        <taxon>Rhizobium/Agrobacterium group</taxon>
        <taxon>Rhizobium</taxon>
    </lineage>
</organism>
<evidence type="ECO:0000256" key="8">
    <source>
        <dbReference type="ARBA" id="ARBA00022982"/>
    </source>
</evidence>
<dbReference type="GO" id="GO:0009055">
    <property type="term" value="F:electron transfer activity"/>
    <property type="evidence" value="ECO:0007669"/>
    <property type="project" value="InterPro"/>
</dbReference>
<name>A0A1C3W0I6_9HYPH</name>
<dbReference type="InterPro" id="IPR011577">
    <property type="entry name" value="Cyt_b561_bac/Ni-Hgenase"/>
</dbReference>
<dbReference type="Pfam" id="PF01292">
    <property type="entry name" value="Ni_hydr_CYTB"/>
    <property type="match status" value="1"/>
</dbReference>
<dbReference type="GO" id="GO:0046872">
    <property type="term" value="F:metal ion binding"/>
    <property type="evidence" value="ECO:0007669"/>
    <property type="project" value="UniProtKB-KW"/>
</dbReference>
<dbReference type="AlphaFoldDB" id="A0A1C3W0I6"/>
<evidence type="ECO:0000256" key="4">
    <source>
        <dbReference type="ARBA" id="ARBA00022475"/>
    </source>
</evidence>
<gene>
    <name evidence="15" type="ORF">GA0061101_107242</name>
</gene>
<comment type="cofactor">
    <cofactor evidence="1">
        <name>heme b</name>
        <dbReference type="ChEBI" id="CHEBI:60344"/>
    </cofactor>
</comment>